<dbReference type="Gene3D" id="3.80.10.10">
    <property type="entry name" value="Ribonuclease Inhibitor"/>
    <property type="match status" value="1"/>
</dbReference>
<dbReference type="SUPFAM" id="SSF52047">
    <property type="entry name" value="RNI-like"/>
    <property type="match status" value="1"/>
</dbReference>
<protein>
    <recommendedName>
        <fullName evidence="3">F-box domain-containing protein</fullName>
    </recommendedName>
</protein>
<sequence>MCGLPQNFPGEIWADIFAILDRDDMLALMLCGVSAHNLVLPYYRHSVVLFNSRSLSREVRFWSRGTVGRLDGSEGLAKGVRIVQLGQGRSEPPFDNAVLFELLAKFSCVSSLSIVGVDLPWNPLNELLLGWNSLKEFKMSSFAPLMVEGAACKDKLPEAFTRVEHLSLISGNVWRFTGGPFSTAMIGSEALQTLEIDLNGWKDLVRWVLACDREAYLPLCYLKHLSLVVDEHSSTFDRTDWESLCRGLKFLPSLVMLKFQSFMGGLTLEFDSNRTAAVTLSSVRVVEGFLAAATRESLHMESISVLDAGLDFEAMVSLWGRWACSPDVRFLRVAGLTGDVNGYDDGYGGREASALGVQFPNLEELHLSWYPREDDDVVYLFLEEHFDSLRSVKVMDVFVESSGDAVDMDYWVRKLRIHESAILHFGMHPGWKWVREDVVSPWRKVLL</sequence>
<name>A0ABR3FB87_9AGAR</name>
<organism evidence="1 2">
    <name type="scientific">Marasmius crinis-equi</name>
    <dbReference type="NCBI Taxonomy" id="585013"/>
    <lineage>
        <taxon>Eukaryota</taxon>
        <taxon>Fungi</taxon>
        <taxon>Dikarya</taxon>
        <taxon>Basidiomycota</taxon>
        <taxon>Agaricomycotina</taxon>
        <taxon>Agaricomycetes</taxon>
        <taxon>Agaricomycetidae</taxon>
        <taxon>Agaricales</taxon>
        <taxon>Marasmiineae</taxon>
        <taxon>Marasmiaceae</taxon>
        <taxon>Marasmius</taxon>
    </lineage>
</organism>
<dbReference type="InterPro" id="IPR032675">
    <property type="entry name" value="LRR_dom_sf"/>
</dbReference>
<gene>
    <name evidence="1" type="ORF">V5O48_009586</name>
</gene>
<reference evidence="1 2" key="1">
    <citation type="submission" date="2024-02" db="EMBL/GenBank/DDBJ databases">
        <title>A draft genome for the cacao thread blight pathogen Marasmius crinis-equi.</title>
        <authorList>
            <person name="Cohen S.P."/>
            <person name="Baruah I.K."/>
            <person name="Amoako-Attah I."/>
            <person name="Bukari Y."/>
            <person name="Meinhardt L.W."/>
            <person name="Bailey B.A."/>
        </authorList>
    </citation>
    <scope>NUCLEOTIDE SEQUENCE [LARGE SCALE GENOMIC DNA]</scope>
    <source>
        <strain evidence="1 2">GH-76</strain>
    </source>
</reference>
<evidence type="ECO:0008006" key="3">
    <source>
        <dbReference type="Google" id="ProtNLM"/>
    </source>
</evidence>
<dbReference type="Proteomes" id="UP001465976">
    <property type="component" value="Unassembled WGS sequence"/>
</dbReference>
<comment type="caution">
    <text evidence="1">The sequence shown here is derived from an EMBL/GenBank/DDBJ whole genome shotgun (WGS) entry which is preliminary data.</text>
</comment>
<proteinExistence type="predicted"/>
<accession>A0ABR3FB87</accession>
<keyword evidence="2" id="KW-1185">Reference proteome</keyword>
<evidence type="ECO:0000313" key="1">
    <source>
        <dbReference type="EMBL" id="KAL0572371.1"/>
    </source>
</evidence>
<evidence type="ECO:0000313" key="2">
    <source>
        <dbReference type="Proteomes" id="UP001465976"/>
    </source>
</evidence>
<dbReference type="EMBL" id="JBAHYK010000637">
    <property type="protein sequence ID" value="KAL0572371.1"/>
    <property type="molecule type" value="Genomic_DNA"/>
</dbReference>